<gene>
    <name evidence="1" type="ORF">Y900_017390</name>
</gene>
<evidence type="ECO:0000313" key="1">
    <source>
        <dbReference type="EMBL" id="KDF00668.1"/>
    </source>
</evidence>
<dbReference type="EMBL" id="JALN02000001">
    <property type="protein sequence ID" value="KDF00668.1"/>
    <property type="molecule type" value="Genomic_DNA"/>
</dbReference>
<protein>
    <submittedName>
        <fullName evidence="1">Uncharacterized protein</fullName>
    </submittedName>
</protein>
<proteinExistence type="predicted"/>
<dbReference type="Proteomes" id="UP000022835">
    <property type="component" value="Unassembled WGS sequence"/>
</dbReference>
<evidence type="ECO:0000313" key="2">
    <source>
        <dbReference type="Proteomes" id="UP000022835"/>
    </source>
</evidence>
<dbReference type="AlphaFoldDB" id="A0A064CPC5"/>
<keyword evidence="2" id="KW-1185">Reference proteome</keyword>
<reference evidence="1" key="1">
    <citation type="submission" date="2014-05" db="EMBL/GenBank/DDBJ databases">
        <title>Genome sequence of Mycobacterium aromaticivorans strain JS19b1T (= DSM 45407T).</title>
        <authorList>
            <person name="Kwak Y."/>
            <person name="Park G.-S."/>
            <person name="Li Q.X."/>
            <person name="Lee S.-E."/>
            <person name="Shin J.-H."/>
        </authorList>
    </citation>
    <scope>NUCLEOTIDE SEQUENCE [LARGE SCALE GENOMIC DNA]</scope>
    <source>
        <strain evidence="1">JS19b1</strain>
    </source>
</reference>
<accession>A0A064CPC5</accession>
<comment type="caution">
    <text evidence="1">The sequence shown here is derived from an EMBL/GenBank/DDBJ whole genome shotgun (WGS) entry which is preliminary data.</text>
</comment>
<name>A0A064CPC5_9MYCO</name>
<sequence>MWPGSAISLAIGDSGAGGVGVVGAGVVTTSAALAEVFLAVVATAREDVADASVPGVGALIGTVTAAALADLVELRCEAVESGWIAERRLVARPLPR</sequence>
<organism evidence="1 2">
    <name type="scientific">Mycolicibacterium aromaticivorans JS19b1 = JCM 16368</name>
    <dbReference type="NCBI Taxonomy" id="1440774"/>
    <lineage>
        <taxon>Bacteria</taxon>
        <taxon>Bacillati</taxon>
        <taxon>Actinomycetota</taxon>
        <taxon>Actinomycetes</taxon>
        <taxon>Mycobacteriales</taxon>
        <taxon>Mycobacteriaceae</taxon>
        <taxon>Mycolicibacterium</taxon>
    </lineage>
</organism>